<feature type="domain" description="PNPLA" evidence="5">
    <location>
        <begin position="5"/>
        <end position="163"/>
    </location>
</feature>
<keyword evidence="3 4" id="KW-0443">Lipid metabolism</keyword>
<evidence type="ECO:0000259" key="5">
    <source>
        <dbReference type="PROSITE" id="PS51635"/>
    </source>
</evidence>
<sequence length="258" mass="27966">MKIGIVLSGGGARGISHIGVLKALEEFGITANCLAGTSAGSIVGSLYAYGYKPDKILEIVLATSLFKSMRPAWTLTGLLTLDGLRDVLLKYIPENSFESLKVPMTIAATDIRKGKGVYFTKGELIPAILSSCCVPAVFNPIQFQECTFVDGGIVDNLPAASIRSQCDFLIGSHCNHISEDVDVKNFRTVIERSLLIAINGNTTVSKSLCDVLIEPPDVGKVSGFDLSKAKDLFEIGYQFTKTHFKPEDFRNYDKAAEF</sequence>
<feature type="active site" description="Nucleophile" evidence="4">
    <location>
        <position position="38"/>
    </location>
</feature>
<evidence type="ECO:0000256" key="4">
    <source>
        <dbReference type="PROSITE-ProRule" id="PRU01161"/>
    </source>
</evidence>
<dbReference type="Pfam" id="PF01734">
    <property type="entry name" value="Patatin"/>
    <property type="match status" value="1"/>
</dbReference>
<feature type="short sequence motif" description="GXGXXG" evidence="4">
    <location>
        <begin position="9"/>
        <end position="14"/>
    </location>
</feature>
<dbReference type="PROSITE" id="PS51635">
    <property type="entry name" value="PNPLA"/>
    <property type="match status" value="1"/>
</dbReference>
<reference evidence="6 7" key="1">
    <citation type="submission" date="2017-02" db="EMBL/GenBank/DDBJ databases">
        <authorList>
            <person name="Peterson S.W."/>
        </authorList>
    </citation>
    <scope>NUCLEOTIDE SEQUENCE [LARGE SCALE GENOMIC DNA]</scope>
    <source>
        <strain evidence="6 7">DSM 25262</strain>
    </source>
</reference>
<dbReference type="EMBL" id="FUZU01000001">
    <property type="protein sequence ID" value="SKC66839.1"/>
    <property type="molecule type" value="Genomic_DNA"/>
</dbReference>
<dbReference type="Gene3D" id="3.40.1090.10">
    <property type="entry name" value="Cytosolic phospholipase A2 catalytic domain"/>
    <property type="match status" value="2"/>
</dbReference>
<dbReference type="CDD" id="cd07205">
    <property type="entry name" value="Pat_PNPLA6_PNPLA7_NTE1_like"/>
    <property type="match status" value="1"/>
</dbReference>
<protein>
    <submittedName>
        <fullName evidence="6">NTE family protein</fullName>
    </submittedName>
</protein>
<evidence type="ECO:0000256" key="3">
    <source>
        <dbReference type="ARBA" id="ARBA00023098"/>
    </source>
</evidence>
<feature type="short sequence motif" description="DGA/G" evidence="4">
    <location>
        <begin position="150"/>
        <end position="152"/>
    </location>
</feature>
<dbReference type="Proteomes" id="UP000190961">
    <property type="component" value="Unassembled WGS sequence"/>
</dbReference>
<accession>A0A1T5KTX4</accession>
<evidence type="ECO:0000256" key="2">
    <source>
        <dbReference type="ARBA" id="ARBA00022963"/>
    </source>
</evidence>
<dbReference type="GO" id="GO:0016787">
    <property type="term" value="F:hydrolase activity"/>
    <property type="evidence" value="ECO:0007669"/>
    <property type="project" value="UniProtKB-UniRule"/>
</dbReference>
<feature type="short sequence motif" description="GXSXG" evidence="4">
    <location>
        <begin position="36"/>
        <end position="40"/>
    </location>
</feature>
<keyword evidence="1 4" id="KW-0378">Hydrolase</keyword>
<organism evidence="6 7">
    <name type="scientific">Ohtaekwangia koreensis</name>
    <dbReference type="NCBI Taxonomy" id="688867"/>
    <lineage>
        <taxon>Bacteria</taxon>
        <taxon>Pseudomonadati</taxon>
        <taxon>Bacteroidota</taxon>
        <taxon>Cytophagia</taxon>
        <taxon>Cytophagales</taxon>
        <taxon>Fulvivirgaceae</taxon>
        <taxon>Ohtaekwangia</taxon>
    </lineage>
</organism>
<evidence type="ECO:0000256" key="1">
    <source>
        <dbReference type="ARBA" id="ARBA00022801"/>
    </source>
</evidence>
<dbReference type="SUPFAM" id="SSF52151">
    <property type="entry name" value="FabD/lysophospholipase-like"/>
    <property type="match status" value="1"/>
</dbReference>
<dbReference type="InterPro" id="IPR002641">
    <property type="entry name" value="PNPLA_dom"/>
</dbReference>
<evidence type="ECO:0000313" key="7">
    <source>
        <dbReference type="Proteomes" id="UP000190961"/>
    </source>
</evidence>
<dbReference type="InterPro" id="IPR016035">
    <property type="entry name" value="Acyl_Trfase/lysoPLipase"/>
</dbReference>
<dbReference type="PANTHER" id="PTHR14226:SF78">
    <property type="entry name" value="SLR0060 PROTEIN"/>
    <property type="match status" value="1"/>
</dbReference>
<name>A0A1T5KTX4_9BACT</name>
<dbReference type="PANTHER" id="PTHR14226">
    <property type="entry name" value="NEUROPATHY TARGET ESTERASE/SWISS CHEESE D.MELANOGASTER"/>
    <property type="match status" value="1"/>
</dbReference>
<gene>
    <name evidence="6" type="ORF">SAMN05660236_2583</name>
</gene>
<feature type="active site" description="Proton acceptor" evidence="4">
    <location>
        <position position="150"/>
    </location>
</feature>
<dbReference type="STRING" id="688867.SAMN05660236_2583"/>
<keyword evidence="7" id="KW-1185">Reference proteome</keyword>
<dbReference type="GO" id="GO:0016042">
    <property type="term" value="P:lipid catabolic process"/>
    <property type="evidence" value="ECO:0007669"/>
    <property type="project" value="UniProtKB-UniRule"/>
</dbReference>
<dbReference type="AlphaFoldDB" id="A0A1T5KTX4"/>
<dbReference type="InterPro" id="IPR050301">
    <property type="entry name" value="NTE"/>
</dbReference>
<proteinExistence type="predicted"/>
<evidence type="ECO:0000313" key="6">
    <source>
        <dbReference type="EMBL" id="SKC66839.1"/>
    </source>
</evidence>
<keyword evidence="2 4" id="KW-0442">Lipid degradation</keyword>